<sequence length="437" mass="49000">MFLKILNYLDGYVTITLPEECLEKFVNMATTRGIYLWGITNAAGNQVALNARLRDVQPLRHVARMTRCRFHIINRSGLPFFIGKLRRRRALLGGALCFVIALYALSSFIWFIDITGNQSVTEDKIARVAREAGLYRGAPKRSLDTAELEKTIMQQVNDLAWVGVSVDGTRVLIKVVEKVLPPDNGEHPVDIVALKDGLIKEILVLSGHPLVREGDTVTSGQVLISALIPPPEIEEESKPNAAEGEAEKEQQLTLQYVHARGIVRARIWYDVYNEIKLEEQVTKPTGSEITKLCMKIGGKEIILMGPHQVPYVHYTEHRDVKRLPEWRNIKVPVEVITVKYTEQGTYTNKLSRSEARRLAETQALDELRSQMPSGAKILNTQVREVKTAGEEDIVRVRVQVETLEEIGMEKPHQQDGGGSGIVDPKHGNQADGNQNNH</sequence>
<name>R4KCE0_9FIRM</name>
<keyword evidence="2" id="KW-0812">Transmembrane</keyword>
<dbReference type="NCBIfam" id="TIGR02876">
    <property type="entry name" value="spore_yqfD"/>
    <property type="match status" value="1"/>
</dbReference>
<dbReference type="InterPro" id="IPR010690">
    <property type="entry name" value="YqfD"/>
</dbReference>
<keyword evidence="2" id="KW-0472">Membrane</keyword>
<dbReference type="HOGENOM" id="CLU_050521_1_0_9"/>
<dbReference type="eggNOG" id="COG0561">
    <property type="taxonomic scope" value="Bacteria"/>
</dbReference>
<keyword evidence="4" id="KW-1185">Reference proteome</keyword>
<dbReference type="RefSeq" id="WP_006522640.1">
    <property type="nucleotide sequence ID" value="NC_021184.1"/>
</dbReference>
<dbReference type="OrthoDB" id="1640349at2"/>
<proteinExistence type="predicted"/>
<evidence type="ECO:0000256" key="2">
    <source>
        <dbReference type="SAM" id="Phobius"/>
    </source>
</evidence>
<evidence type="ECO:0000256" key="1">
    <source>
        <dbReference type="SAM" id="MobiDB-lite"/>
    </source>
</evidence>
<organism evidence="3 4">
    <name type="scientific">Desulfoscipio gibsoniae DSM 7213</name>
    <dbReference type="NCBI Taxonomy" id="767817"/>
    <lineage>
        <taxon>Bacteria</taxon>
        <taxon>Bacillati</taxon>
        <taxon>Bacillota</taxon>
        <taxon>Clostridia</taxon>
        <taxon>Eubacteriales</taxon>
        <taxon>Desulfallaceae</taxon>
        <taxon>Desulfoscipio</taxon>
    </lineage>
</organism>
<dbReference type="EMBL" id="CP003273">
    <property type="protein sequence ID" value="AGL00853.1"/>
    <property type="molecule type" value="Genomic_DNA"/>
</dbReference>
<evidence type="ECO:0000313" key="3">
    <source>
        <dbReference type="EMBL" id="AGL00853.1"/>
    </source>
</evidence>
<dbReference type="STRING" id="767817.Desgi_1346"/>
<evidence type="ECO:0000313" key="4">
    <source>
        <dbReference type="Proteomes" id="UP000013520"/>
    </source>
</evidence>
<dbReference type="Proteomes" id="UP000013520">
    <property type="component" value="Chromosome"/>
</dbReference>
<dbReference type="AlphaFoldDB" id="R4KCE0"/>
<dbReference type="KEGG" id="dgi:Desgi_1346"/>
<accession>R4KCE0</accession>
<keyword evidence="2" id="KW-1133">Transmembrane helix</keyword>
<feature type="region of interest" description="Disordered" evidence="1">
    <location>
        <begin position="405"/>
        <end position="437"/>
    </location>
</feature>
<gene>
    <name evidence="3" type="ORF">Desgi_1346</name>
</gene>
<reference evidence="3 4" key="1">
    <citation type="submission" date="2012-01" db="EMBL/GenBank/DDBJ databases">
        <title>Complete sequence of Desulfotomaculum gibsoniae DSM 7213.</title>
        <authorList>
            <consortium name="US DOE Joint Genome Institute"/>
            <person name="Lucas S."/>
            <person name="Han J."/>
            <person name="Lapidus A."/>
            <person name="Cheng J.-F."/>
            <person name="Goodwin L."/>
            <person name="Pitluck S."/>
            <person name="Peters L."/>
            <person name="Ovchinnikova G."/>
            <person name="Teshima H."/>
            <person name="Detter J.C."/>
            <person name="Han C."/>
            <person name="Tapia R."/>
            <person name="Land M."/>
            <person name="Hauser L."/>
            <person name="Kyrpides N."/>
            <person name="Ivanova N."/>
            <person name="Pagani I."/>
            <person name="Parshina S."/>
            <person name="Plugge C."/>
            <person name="Muyzer G."/>
            <person name="Kuever J."/>
            <person name="Ivanova A."/>
            <person name="Nazina T."/>
            <person name="Klenk H.-P."/>
            <person name="Brambilla E."/>
            <person name="Spring S."/>
            <person name="Stams A.F."/>
            <person name="Woyke T."/>
        </authorList>
    </citation>
    <scope>NUCLEOTIDE SEQUENCE [LARGE SCALE GENOMIC DNA]</scope>
    <source>
        <strain evidence="3 4">DSM 7213</strain>
    </source>
</reference>
<feature type="transmembrane region" description="Helical" evidence="2">
    <location>
        <begin position="90"/>
        <end position="112"/>
    </location>
</feature>
<protein>
    <submittedName>
        <fullName evidence="3">Sporulation protein YqfD</fullName>
    </submittedName>
</protein>
<dbReference type="PIRSF" id="PIRSF029895">
    <property type="entry name" value="SpoIV"/>
    <property type="match status" value="1"/>
</dbReference>
<dbReference type="Pfam" id="PF06898">
    <property type="entry name" value="YqfD"/>
    <property type="match status" value="1"/>
</dbReference>